<dbReference type="Pfam" id="PF07007">
    <property type="entry name" value="LprI"/>
    <property type="match status" value="1"/>
</dbReference>
<sequence length="378" mass="41218">MKSAWLAGLLCGLTPLAYGASFDCEKASGFIELTICSTPSLSDMDSQLSKLYGQVLEQQPQNKALLRKSQLSWLKDVRGKATTIQTLQSAYQARILDLHTLLGDTAQPTTQQTAAITEVSQHPATTTLPPAPVKSDLQLKAEAGDPQAQVEWGIKLSEGDAQQKREAITWLEKSAENKNTSAIQRLGFLYTYGKGVTQDVSKGLSLTRQAAEANDANAQIDLGYDYANGIGVEKDYQQSLAWYEKAKQNGSPLADQNIKAAKYHIAEEEKYKNGFTAIITCGPVTSAGYVDNCFNDSDLKVTNNHITTLYNMNSGNYPSQAGEAYSDGLHIKLTENFTLFAQNSMDNDVLTVKIIKNSDGTVVYQDQASKYGVVKVTN</sequence>
<dbReference type="SMART" id="SM00671">
    <property type="entry name" value="SEL1"/>
    <property type="match status" value="3"/>
</dbReference>
<evidence type="ECO:0000313" key="4">
    <source>
        <dbReference type="Proteomes" id="UP000600307"/>
    </source>
</evidence>
<proteinExistence type="predicted"/>
<feature type="signal peptide" evidence="1">
    <location>
        <begin position="1"/>
        <end position="19"/>
    </location>
</feature>
<dbReference type="InterPro" id="IPR050767">
    <property type="entry name" value="Sel1_AlgK"/>
</dbReference>
<dbReference type="InterPro" id="IPR009739">
    <property type="entry name" value="LprI-like_N"/>
</dbReference>
<dbReference type="Pfam" id="PF08238">
    <property type="entry name" value="Sel1"/>
    <property type="match status" value="3"/>
</dbReference>
<keyword evidence="1" id="KW-0732">Signal</keyword>
<dbReference type="SUPFAM" id="SSF81901">
    <property type="entry name" value="HCP-like"/>
    <property type="match status" value="1"/>
</dbReference>
<accession>A0ABS0DQR0</accession>
<protein>
    <submittedName>
        <fullName evidence="3">SEL1-like repeat protein</fullName>
    </submittedName>
</protein>
<name>A0ABS0DQR0_9GAMM</name>
<dbReference type="RefSeq" id="WP_133823691.1">
    <property type="nucleotide sequence ID" value="NZ_JADOBH010000002.1"/>
</dbReference>
<evidence type="ECO:0000313" key="3">
    <source>
        <dbReference type="EMBL" id="MBF7956216.1"/>
    </source>
</evidence>
<feature type="domain" description="Lysozyme inhibitor LprI-like N-terminal" evidence="2">
    <location>
        <begin position="29"/>
        <end position="88"/>
    </location>
</feature>
<dbReference type="Proteomes" id="UP000600307">
    <property type="component" value="Unassembled WGS sequence"/>
</dbReference>
<dbReference type="EMBL" id="JADOBH010000002">
    <property type="protein sequence ID" value="MBF7956216.1"/>
    <property type="molecule type" value="Genomic_DNA"/>
</dbReference>
<evidence type="ECO:0000256" key="1">
    <source>
        <dbReference type="SAM" id="SignalP"/>
    </source>
</evidence>
<dbReference type="PANTHER" id="PTHR11102:SF160">
    <property type="entry name" value="ERAD-ASSOCIATED E3 UBIQUITIN-PROTEIN LIGASE COMPONENT HRD3"/>
    <property type="match status" value="1"/>
</dbReference>
<dbReference type="InterPro" id="IPR011990">
    <property type="entry name" value="TPR-like_helical_dom_sf"/>
</dbReference>
<reference evidence="3 4" key="1">
    <citation type="submission" date="2020-11" db="EMBL/GenBank/DDBJ databases">
        <title>Taxonomic investigation of Rahnella spp.</title>
        <authorList>
            <person name="Lee S.D."/>
        </authorList>
    </citation>
    <scope>NUCLEOTIDE SEQUENCE [LARGE SCALE GENOMIC DNA]</scope>
    <source>
        <strain evidence="3 4">SAP-10</strain>
    </source>
</reference>
<gene>
    <name evidence="3" type="ORF">IV431_11685</name>
</gene>
<comment type="caution">
    <text evidence="3">The sequence shown here is derived from an EMBL/GenBank/DDBJ whole genome shotgun (WGS) entry which is preliminary data.</text>
</comment>
<keyword evidence="4" id="KW-1185">Reference proteome</keyword>
<dbReference type="Gene3D" id="1.25.40.10">
    <property type="entry name" value="Tetratricopeptide repeat domain"/>
    <property type="match status" value="1"/>
</dbReference>
<evidence type="ECO:0000259" key="2">
    <source>
        <dbReference type="Pfam" id="PF07007"/>
    </source>
</evidence>
<organism evidence="3 4">
    <name type="scientific">Rahnella victoriana</name>
    <dbReference type="NCBI Taxonomy" id="1510570"/>
    <lineage>
        <taxon>Bacteria</taxon>
        <taxon>Pseudomonadati</taxon>
        <taxon>Pseudomonadota</taxon>
        <taxon>Gammaproteobacteria</taxon>
        <taxon>Enterobacterales</taxon>
        <taxon>Yersiniaceae</taxon>
        <taxon>Rahnella</taxon>
    </lineage>
</organism>
<dbReference type="InterPro" id="IPR006597">
    <property type="entry name" value="Sel1-like"/>
</dbReference>
<feature type="chain" id="PRO_5046226778" evidence="1">
    <location>
        <begin position="20"/>
        <end position="378"/>
    </location>
</feature>
<dbReference type="PANTHER" id="PTHR11102">
    <property type="entry name" value="SEL-1-LIKE PROTEIN"/>
    <property type="match status" value="1"/>
</dbReference>